<keyword evidence="3" id="KW-1185">Reference proteome</keyword>
<name>A0A3M2IV16_9CELL</name>
<comment type="caution">
    <text evidence="2">The sequence shown here is derived from an EMBL/GenBank/DDBJ whole genome shotgun (WGS) entry which is preliminary data.</text>
</comment>
<evidence type="ECO:0000256" key="1">
    <source>
        <dbReference type="SAM" id="SignalP"/>
    </source>
</evidence>
<dbReference type="PROSITE" id="PS51257">
    <property type="entry name" value="PROKAR_LIPOPROTEIN"/>
    <property type="match status" value="1"/>
</dbReference>
<dbReference type="PANTHER" id="PTHR43649:SF12">
    <property type="entry name" value="DIACETYLCHITOBIOSE BINDING PROTEIN DASA"/>
    <property type="match status" value="1"/>
</dbReference>
<dbReference type="PANTHER" id="PTHR43649">
    <property type="entry name" value="ARABINOSE-BINDING PROTEIN-RELATED"/>
    <property type="match status" value="1"/>
</dbReference>
<evidence type="ECO:0000313" key="2">
    <source>
        <dbReference type="EMBL" id="RMI03716.1"/>
    </source>
</evidence>
<dbReference type="Gene3D" id="3.40.190.10">
    <property type="entry name" value="Periplasmic binding protein-like II"/>
    <property type="match status" value="2"/>
</dbReference>
<dbReference type="Pfam" id="PF13416">
    <property type="entry name" value="SBP_bac_8"/>
    <property type="match status" value="1"/>
</dbReference>
<organism evidence="2 3">
    <name type="scientific">Cellulomonas triticagri</name>
    <dbReference type="NCBI Taxonomy" id="2483352"/>
    <lineage>
        <taxon>Bacteria</taxon>
        <taxon>Bacillati</taxon>
        <taxon>Actinomycetota</taxon>
        <taxon>Actinomycetes</taxon>
        <taxon>Micrococcales</taxon>
        <taxon>Cellulomonadaceae</taxon>
        <taxon>Cellulomonas</taxon>
    </lineage>
</organism>
<dbReference type="Proteomes" id="UP000269289">
    <property type="component" value="Unassembled WGS sequence"/>
</dbReference>
<feature type="chain" id="PRO_5038421541" evidence="1">
    <location>
        <begin position="31"/>
        <end position="434"/>
    </location>
</feature>
<dbReference type="AlphaFoldDB" id="A0A3M2IV16"/>
<keyword evidence="1" id="KW-0732">Signal</keyword>
<proteinExistence type="predicted"/>
<dbReference type="InterPro" id="IPR006059">
    <property type="entry name" value="SBP"/>
</dbReference>
<dbReference type="SUPFAM" id="SSF53850">
    <property type="entry name" value="Periplasmic binding protein-like II"/>
    <property type="match status" value="1"/>
</dbReference>
<dbReference type="InterPro" id="IPR050490">
    <property type="entry name" value="Bact_solute-bd_prot1"/>
</dbReference>
<feature type="signal peptide" evidence="1">
    <location>
        <begin position="1"/>
        <end position="30"/>
    </location>
</feature>
<protein>
    <submittedName>
        <fullName evidence="2">Extracellular solute-binding protein</fullName>
    </submittedName>
</protein>
<dbReference type="RefSeq" id="WP_122151116.1">
    <property type="nucleotide sequence ID" value="NZ_RFFI01000152.1"/>
</dbReference>
<gene>
    <name evidence="2" type="ORF">EBM89_18620</name>
</gene>
<sequence>MRTTSSRRRTLAAGAATATLALLVAGCGSGGDDGVAEDGSVTLVYRSWIPTVDQAADIIDAFEAENPDITIQYEGAEGAGNYLGELDNLILAGEVPDIYGIQVGSAFDDYAEYALDTQDYAADWIDGIKPELLDSVTTSDGVVAAVPILTAGSEFYLYNQTLFDELGLELPTDYESLLAVSEAARAAGYTPFAMGAADAWHADDFFVWLSTQFGDGEAIYEAASGEGSWDAEPLVAAAERWAELFDNGVFQEGATSTTIYPSARDDYLLARKALAMPTGSWHVSATLSGNSETPGSAVADDVLGMAPMPTLGDNEAKAVSGVDYSIALSAELEGPKLEAAQKFAEFLAVGQGQQIWVNTMQGFPAAEGVSAELGADENPVALESVQIVTDALADAEFPRKLTSDNDGLENDLGVVLQNIANGADPATELATLNG</sequence>
<dbReference type="EMBL" id="RFFI01000152">
    <property type="protein sequence ID" value="RMI03716.1"/>
    <property type="molecule type" value="Genomic_DNA"/>
</dbReference>
<accession>A0A3M2IV16</accession>
<reference evidence="2 3" key="1">
    <citation type="submission" date="2018-10" db="EMBL/GenBank/DDBJ databases">
        <title>Isolation, diversity and antifungal activity of actinobacteria from wheat.</title>
        <authorList>
            <person name="Han C."/>
        </authorList>
    </citation>
    <scope>NUCLEOTIDE SEQUENCE [LARGE SCALE GENOMIC DNA]</scope>
    <source>
        <strain evidence="2 3">NEAU-YY56</strain>
    </source>
</reference>
<dbReference type="OrthoDB" id="8317736at2"/>
<evidence type="ECO:0000313" key="3">
    <source>
        <dbReference type="Proteomes" id="UP000269289"/>
    </source>
</evidence>